<gene>
    <name evidence="2" type="ORF">SISSUDRAFT_1038167</name>
</gene>
<dbReference type="EMBL" id="KV428448">
    <property type="protein sequence ID" value="KZT31833.1"/>
    <property type="molecule type" value="Genomic_DNA"/>
</dbReference>
<feature type="region of interest" description="Disordered" evidence="1">
    <location>
        <begin position="504"/>
        <end position="642"/>
    </location>
</feature>
<evidence type="ECO:0000313" key="2">
    <source>
        <dbReference type="EMBL" id="KZT31833.1"/>
    </source>
</evidence>
<sequence>MPRASKEKQHLERQCAPTSQPTNRAKRPYPQGHIQSLKTTRDNIYRLQVGSSSQFSDAMNTMNPKLRKIAGNCHPTERAKPDAPIPPVPIIPDKRPMNKLLETLGDLVLKIYVARILERFARTKIELQDMSHRQQQNFILSHLVNETSLMDHPDVTTPWEDSVAHRKWDPSSGEEPPKYLANFAEGVVGGHFFEGGMVAVARLLDPIALALHMSVVNKQLRGSIGARDQASIWELPDVEPKHASVLTSLVRFIRTEKAHIRSLGYELLAALPEKGARMQFDEQGTLISFHSHVMEVGEGLTLSVIFTGWLRTRLDLFLQKLPAKLPKHLMELEHLVSSPVVLAHLAYALGVHHHIHRRHRRLTARGMANAFIAAVGFFESNNQHQLFTLERLFELLVNFAHDRLGGPCHILRPGFGLGVKQTAGLEVRLALVSCHNYPSQIFRWPYQSFCVMSTNVPHVKNTATNVKRLVTNSSSRKIQSGPNTSQAPRLVDRETLHDMVNIEHGRHRSTRQLPAIPRFSPDIAVRRENRPGNSSDNSLLRNPSHSHTHSLNTRGSNVPPVASRSNYLAQHPGSFNILDEDDLLSDTESNSSTSSWRSDYLVDDGEPLSENTSFNLSGPRKSRSKLRKQRENECRPPYPNEFPSDRFEERIYASVETLASNRRRELDNPQEMASLGRRNFLGSQYTRPTTFKSEPAGFFYDLKPDAIRELGILDISFPGSDKMRERQEVEWFQQERRREEVATMKRAAELKTTQARYNRWQQQQQESAGSHTGKGENKDTKPVIDYDSSLQQQGLSGGLAGKRVEERHLEQTREKQNK</sequence>
<keyword evidence="3" id="KW-1185">Reference proteome</keyword>
<evidence type="ECO:0000313" key="3">
    <source>
        <dbReference type="Proteomes" id="UP000076798"/>
    </source>
</evidence>
<dbReference type="InterPro" id="IPR036389">
    <property type="entry name" value="RNase_III_sf"/>
</dbReference>
<evidence type="ECO:0008006" key="4">
    <source>
        <dbReference type="Google" id="ProtNLM"/>
    </source>
</evidence>
<dbReference type="GO" id="GO:0006396">
    <property type="term" value="P:RNA processing"/>
    <property type="evidence" value="ECO:0007669"/>
    <property type="project" value="InterPro"/>
</dbReference>
<name>A0A165X503_9AGAM</name>
<feature type="region of interest" description="Disordered" evidence="1">
    <location>
        <begin position="759"/>
        <end position="818"/>
    </location>
</feature>
<proteinExistence type="predicted"/>
<accession>A0A165X503</accession>
<feature type="compositionally biased region" description="Basic and acidic residues" evidence="1">
    <location>
        <begin position="1"/>
        <end position="13"/>
    </location>
</feature>
<feature type="compositionally biased region" description="Basic and acidic residues" evidence="1">
    <location>
        <begin position="802"/>
        <end position="818"/>
    </location>
</feature>
<feature type="compositionally biased region" description="Polar residues" evidence="1">
    <location>
        <begin position="531"/>
        <end position="556"/>
    </location>
</feature>
<dbReference type="GO" id="GO:0004525">
    <property type="term" value="F:ribonuclease III activity"/>
    <property type="evidence" value="ECO:0007669"/>
    <property type="project" value="InterPro"/>
</dbReference>
<dbReference type="AlphaFoldDB" id="A0A165X503"/>
<dbReference type="SUPFAM" id="SSF69065">
    <property type="entry name" value="RNase III domain-like"/>
    <property type="match status" value="1"/>
</dbReference>
<feature type="compositionally biased region" description="Basic and acidic residues" evidence="1">
    <location>
        <begin position="773"/>
        <end position="784"/>
    </location>
</feature>
<feature type="compositionally biased region" description="Low complexity" evidence="1">
    <location>
        <begin position="586"/>
        <end position="599"/>
    </location>
</feature>
<feature type="region of interest" description="Disordered" evidence="1">
    <location>
        <begin position="1"/>
        <end position="30"/>
    </location>
</feature>
<protein>
    <recommendedName>
        <fullName evidence="4">RNase III domain-containing protein</fullName>
    </recommendedName>
</protein>
<reference evidence="2 3" key="1">
    <citation type="journal article" date="2016" name="Mol. Biol. Evol.">
        <title>Comparative Genomics of Early-Diverging Mushroom-Forming Fungi Provides Insights into the Origins of Lignocellulose Decay Capabilities.</title>
        <authorList>
            <person name="Nagy L.G."/>
            <person name="Riley R."/>
            <person name="Tritt A."/>
            <person name="Adam C."/>
            <person name="Daum C."/>
            <person name="Floudas D."/>
            <person name="Sun H."/>
            <person name="Yadav J.S."/>
            <person name="Pangilinan J."/>
            <person name="Larsson K.H."/>
            <person name="Matsuura K."/>
            <person name="Barry K."/>
            <person name="Labutti K."/>
            <person name="Kuo R."/>
            <person name="Ohm R.A."/>
            <person name="Bhattacharya S.S."/>
            <person name="Shirouzu T."/>
            <person name="Yoshinaga Y."/>
            <person name="Martin F.M."/>
            <person name="Grigoriev I.V."/>
            <person name="Hibbett D.S."/>
        </authorList>
    </citation>
    <scope>NUCLEOTIDE SEQUENCE [LARGE SCALE GENOMIC DNA]</scope>
    <source>
        <strain evidence="2 3">HHB10207 ss-3</strain>
    </source>
</reference>
<dbReference type="Gene3D" id="1.10.1520.10">
    <property type="entry name" value="Ribonuclease III domain"/>
    <property type="match status" value="1"/>
</dbReference>
<dbReference type="Proteomes" id="UP000076798">
    <property type="component" value="Unassembled WGS sequence"/>
</dbReference>
<organism evidence="2 3">
    <name type="scientific">Sistotremastrum suecicum HHB10207 ss-3</name>
    <dbReference type="NCBI Taxonomy" id="1314776"/>
    <lineage>
        <taxon>Eukaryota</taxon>
        <taxon>Fungi</taxon>
        <taxon>Dikarya</taxon>
        <taxon>Basidiomycota</taxon>
        <taxon>Agaricomycotina</taxon>
        <taxon>Agaricomycetes</taxon>
        <taxon>Sistotremastrales</taxon>
        <taxon>Sistotremastraceae</taxon>
        <taxon>Sistotremastrum</taxon>
    </lineage>
</organism>
<feature type="compositionally biased region" description="Polar residues" evidence="1">
    <location>
        <begin position="759"/>
        <end position="770"/>
    </location>
</feature>
<evidence type="ECO:0000256" key="1">
    <source>
        <dbReference type="SAM" id="MobiDB-lite"/>
    </source>
</evidence>